<evidence type="ECO:0000313" key="2">
    <source>
        <dbReference type="WBParaSite" id="nRc.2.0.1.t12462-RA"/>
    </source>
</evidence>
<dbReference type="WBParaSite" id="nRc.2.0.1.t12462-RA">
    <property type="protein sequence ID" value="nRc.2.0.1.t12462-RA"/>
    <property type="gene ID" value="nRc.2.0.1.g12462"/>
</dbReference>
<keyword evidence="1" id="KW-1185">Reference proteome</keyword>
<dbReference type="Proteomes" id="UP000887565">
    <property type="component" value="Unplaced"/>
</dbReference>
<reference evidence="2" key="1">
    <citation type="submission" date="2022-11" db="UniProtKB">
        <authorList>
            <consortium name="WormBaseParasite"/>
        </authorList>
    </citation>
    <scope>IDENTIFICATION</scope>
</reference>
<organism evidence="1 2">
    <name type="scientific">Romanomermis culicivorax</name>
    <name type="common">Nematode worm</name>
    <dbReference type="NCBI Taxonomy" id="13658"/>
    <lineage>
        <taxon>Eukaryota</taxon>
        <taxon>Metazoa</taxon>
        <taxon>Ecdysozoa</taxon>
        <taxon>Nematoda</taxon>
        <taxon>Enoplea</taxon>
        <taxon>Dorylaimia</taxon>
        <taxon>Mermithida</taxon>
        <taxon>Mermithoidea</taxon>
        <taxon>Mermithidae</taxon>
        <taxon>Romanomermis</taxon>
    </lineage>
</organism>
<accession>A0A915IEY6</accession>
<sequence length="67" mass="7866">MRKYYPPMVLNIPADDNPEQISELRCSTEFLGMQIMPTFFLYYFSPTAGYFPDIQNMFVGLREALFV</sequence>
<proteinExistence type="predicted"/>
<protein>
    <submittedName>
        <fullName evidence="2">Uncharacterized protein</fullName>
    </submittedName>
</protein>
<dbReference type="AlphaFoldDB" id="A0A915IEY6"/>
<evidence type="ECO:0000313" key="1">
    <source>
        <dbReference type="Proteomes" id="UP000887565"/>
    </source>
</evidence>
<name>A0A915IEY6_ROMCU</name>